<feature type="compositionally biased region" description="Low complexity" evidence="4">
    <location>
        <begin position="666"/>
        <end position="680"/>
    </location>
</feature>
<dbReference type="EC" id="2.3.2.26" evidence="2"/>
<evidence type="ECO:0000313" key="5">
    <source>
        <dbReference type="EMBL" id="CBJ48380.1"/>
    </source>
</evidence>
<protein>
    <recommendedName>
        <fullName evidence="2">HECT-type E3 ubiquitin transferase</fullName>
        <ecNumber evidence="2">2.3.2.26</ecNumber>
    </recommendedName>
</protein>
<feature type="region of interest" description="Disordered" evidence="4">
    <location>
        <begin position="1"/>
        <end position="46"/>
    </location>
</feature>
<dbReference type="GO" id="GO:0061630">
    <property type="term" value="F:ubiquitin protein ligase activity"/>
    <property type="evidence" value="ECO:0007669"/>
    <property type="project" value="UniProtKB-EC"/>
</dbReference>
<dbReference type="PANTHER" id="PTHR45700:SF2">
    <property type="entry name" value="UBIQUITIN-PROTEIN LIGASE E3C"/>
    <property type="match status" value="1"/>
</dbReference>
<evidence type="ECO:0000256" key="2">
    <source>
        <dbReference type="ARBA" id="ARBA00012485"/>
    </source>
</evidence>
<feature type="compositionally biased region" description="Low complexity" evidence="4">
    <location>
        <begin position="397"/>
        <end position="406"/>
    </location>
</feature>
<feature type="region of interest" description="Disordered" evidence="4">
    <location>
        <begin position="666"/>
        <end position="718"/>
    </location>
</feature>
<evidence type="ECO:0000256" key="4">
    <source>
        <dbReference type="SAM" id="MobiDB-lite"/>
    </source>
</evidence>
<dbReference type="EMBL" id="FN649727">
    <property type="protein sequence ID" value="CBJ48380.1"/>
    <property type="molecule type" value="Genomic_DNA"/>
</dbReference>
<dbReference type="PANTHER" id="PTHR45700">
    <property type="entry name" value="UBIQUITIN-PROTEIN LIGASE E3C"/>
    <property type="match status" value="1"/>
</dbReference>
<sequence>MFRTDKDLKLGSRRQGRSSRGSEGRDEVLEKARRERAQREKARASRGQAVSIQSWFRGQSAAGAARGSERADWDRKMSDFGKLQQTLVARGIPFMPPVKFVLMALQQLLFFYRREQDSARLCLFCESVLTLCVLQADSSLNPAAHLAGIVAEPASAAGRGTTATSADPALRLRLRRLLAACLDHTERELNKGVSDGNSPLKVLLMLTGSRGHVACPSGMPEPAMTPPAVEARAAVSRCCLELLVFELGLFSALRNVLIGGPTERKAIASAGTTTQLKPAPGRQGAIVGSWELALTALDAVGSLSPAATVALAAAPLSRSPPPPSAAAAAVPLRASFVAEILSVPLLPSRLGVDGVNLLLKERAEAFFDCLRDFRVEMVAAAAYAAADGEGGGKGRAKGAAAGASDPGAEEGKRRSRGGAGGAGHWGAFHLPPPPVSCCSTEAFLLGNVVAMGTKISVEGGGGGGGGGGIDAGGPMTASAARRGQREFMRAVTSLLELRAIPESLLTDRQAITWQSQDGASGGGSGGTSMTALAVPQAVQDQVRLLVSDRWVRSASMLALDGVNEKSLQRCTEAERLENKEVLESNAANLAVASVQSHRAEANRGFVSKWAEKLLKTSKKWFSSPDQPQQPSSSAMSNAAAAAAAAAPTLPPDGSSSGLINASAASRAAAMGQGQQQSKSGGPAGGGGGGGGGGAAGSGTTVGGGGGGRGRGGVVDPADRPHAYDADSVLALSELLGVLLRRWGTGANASNQVMQAFLLGNVVAMGTKISVEGGGGGGGGGGIDAGGPMTASAARRGQREFMRAVTSLLELGAKTPNSCQPSAFPPFAIVSAGLHSTVAVMCCLFSHLLVVLDDAELYEKGQPLPLHHVRTLVKGLKRPLFAFCWEQEQKESSVHHSTGHFGTFFAAAAERLLRGLYVRSSRRALCPSEAWVVPQFLWVLNRGRCWWEPFREKRSVARDLGAAFIRGACRREAGVQYKQRLL</sequence>
<feature type="compositionally biased region" description="Gly residues" evidence="4">
    <location>
        <begin position="681"/>
        <end position="712"/>
    </location>
</feature>
<gene>
    <name evidence="5" type="ORF">Esi_0002_0154</name>
</gene>
<dbReference type="InterPro" id="IPR044611">
    <property type="entry name" value="E3A/B/C-like"/>
</dbReference>
<dbReference type="GO" id="GO:0006511">
    <property type="term" value="P:ubiquitin-dependent protein catabolic process"/>
    <property type="evidence" value="ECO:0007669"/>
    <property type="project" value="TreeGrafter"/>
</dbReference>
<keyword evidence="6" id="KW-1185">Reference proteome</keyword>
<dbReference type="OrthoDB" id="8068875at2759"/>
<proteinExistence type="predicted"/>
<dbReference type="InParanoid" id="D7FQ48"/>
<dbReference type="Proteomes" id="UP000002630">
    <property type="component" value="Linkage Group LG02"/>
</dbReference>
<reference evidence="5 6" key="1">
    <citation type="journal article" date="2010" name="Nature">
        <title>The Ectocarpus genome and the independent evolution of multicellularity in brown algae.</title>
        <authorList>
            <person name="Cock J.M."/>
            <person name="Sterck L."/>
            <person name="Rouze P."/>
            <person name="Scornet D."/>
            <person name="Allen A.E."/>
            <person name="Amoutzias G."/>
            <person name="Anthouard V."/>
            <person name="Artiguenave F."/>
            <person name="Aury J.M."/>
            <person name="Badger J.H."/>
            <person name="Beszteri B."/>
            <person name="Billiau K."/>
            <person name="Bonnet E."/>
            <person name="Bothwell J.H."/>
            <person name="Bowler C."/>
            <person name="Boyen C."/>
            <person name="Brownlee C."/>
            <person name="Carrano C.J."/>
            <person name="Charrier B."/>
            <person name="Cho G.Y."/>
            <person name="Coelho S.M."/>
            <person name="Collen J."/>
            <person name="Corre E."/>
            <person name="Da Silva C."/>
            <person name="Delage L."/>
            <person name="Delaroque N."/>
            <person name="Dittami S.M."/>
            <person name="Doulbeau S."/>
            <person name="Elias M."/>
            <person name="Farnham G."/>
            <person name="Gachon C.M."/>
            <person name="Gschloessl B."/>
            <person name="Heesch S."/>
            <person name="Jabbari K."/>
            <person name="Jubin C."/>
            <person name="Kawai H."/>
            <person name="Kimura K."/>
            <person name="Kloareg B."/>
            <person name="Kupper F.C."/>
            <person name="Lang D."/>
            <person name="Le Bail A."/>
            <person name="Leblanc C."/>
            <person name="Lerouge P."/>
            <person name="Lohr M."/>
            <person name="Lopez P.J."/>
            <person name="Martens C."/>
            <person name="Maumus F."/>
            <person name="Michel G."/>
            <person name="Miranda-Saavedra D."/>
            <person name="Morales J."/>
            <person name="Moreau H."/>
            <person name="Motomura T."/>
            <person name="Nagasato C."/>
            <person name="Napoli C.A."/>
            <person name="Nelson D.R."/>
            <person name="Nyvall-Collen P."/>
            <person name="Peters A.F."/>
            <person name="Pommier C."/>
            <person name="Potin P."/>
            <person name="Poulain J."/>
            <person name="Quesneville H."/>
            <person name="Read B."/>
            <person name="Rensing S.A."/>
            <person name="Ritter A."/>
            <person name="Rousvoal S."/>
            <person name="Samanta M."/>
            <person name="Samson G."/>
            <person name="Schroeder D.C."/>
            <person name="Segurens B."/>
            <person name="Strittmatter M."/>
            <person name="Tonon T."/>
            <person name="Tregear J.W."/>
            <person name="Valentin K."/>
            <person name="von Dassow P."/>
            <person name="Yamagishi T."/>
            <person name="Van de Peer Y."/>
            <person name="Wincker P."/>
        </authorList>
    </citation>
    <scope>NUCLEOTIDE SEQUENCE [LARGE SCALE GENOMIC DNA]</scope>
    <source>
        <strain evidence="6">Ec32 / CCAP1310/4</strain>
    </source>
</reference>
<keyword evidence="3" id="KW-0808">Transferase</keyword>
<feature type="compositionally biased region" description="Basic and acidic residues" evidence="4">
    <location>
        <begin position="1"/>
        <end position="10"/>
    </location>
</feature>
<organism evidence="5 6">
    <name type="scientific">Ectocarpus siliculosus</name>
    <name type="common">Brown alga</name>
    <name type="synonym">Conferva siliculosa</name>
    <dbReference type="NCBI Taxonomy" id="2880"/>
    <lineage>
        <taxon>Eukaryota</taxon>
        <taxon>Sar</taxon>
        <taxon>Stramenopiles</taxon>
        <taxon>Ochrophyta</taxon>
        <taxon>PX clade</taxon>
        <taxon>Phaeophyceae</taxon>
        <taxon>Ectocarpales</taxon>
        <taxon>Ectocarpaceae</taxon>
        <taxon>Ectocarpus</taxon>
    </lineage>
</organism>
<evidence type="ECO:0000256" key="3">
    <source>
        <dbReference type="ARBA" id="ARBA00022679"/>
    </source>
</evidence>
<feature type="compositionally biased region" description="Basic and acidic residues" evidence="4">
    <location>
        <begin position="20"/>
        <end position="43"/>
    </location>
</feature>
<name>D7FQ48_ECTSI</name>
<dbReference type="EMBL" id="FN648375">
    <property type="protein sequence ID" value="CBJ48380.1"/>
    <property type="molecule type" value="Genomic_DNA"/>
</dbReference>
<comment type="catalytic activity">
    <reaction evidence="1">
        <text>S-ubiquitinyl-[E2 ubiquitin-conjugating enzyme]-L-cysteine + [acceptor protein]-L-lysine = [E2 ubiquitin-conjugating enzyme]-L-cysteine + N(6)-ubiquitinyl-[acceptor protein]-L-lysine.</text>
        <dbReference type="EC" id="2.3.2.26"/>
    </reaction>
</comment>
<accession>D7FQ48</accession>
<dbReference type="GO" id="GO:0000209">
    <property type="term" value="P:protein polyubiquitination"/>
    <property type="evidence" value="ECO:0007669"/>
    <property type="project" value="InterPro"/>
</dbReference>
<dbReference type="AlphaFoldDB" id="D7FQ48"/>
<evidence type="ECO:0000313" key="6">
    <source>
        <dbReference type="Proteomes" id="UP000002630"/>
    </source>
</evidence>
<feature type="region of interest" description="Disordered" evidence="4">
    <location>
        <begin position="387"/>
        <end position="425"/>
    </location>
</feature>
<evidence type="ECO:0000256" key="1">
    <source>
        <dbReference type="ARBA" id="ARBA00000885"/>
    </source>
</evidence>